<protein>
    <submittedName>
        <fullName evidence="1">Uncharacterized protein</fullName>
    </submittedName>
</protein>
<dbReference type="GeneID" id="20817660"/>
<organism evidence="1">
    <name type="scientific">Aphanomyces astaci</name>
    <name type="common">Crayfish plague agent</name>
    <dbReference type="NCBI Taxonomy" id="112090"/>
    <lineage>
        <taxon>Eukaryota</taxon>
        <taxon>Sar</taxon>
        <taxon>Stramenopiles</taxon>
        <taxon>Oomycota</taxon>
        <taxon>Saprolegniomycetes</taxon>
        <taxon>Saprolegniales</taxon>
        <taxon>Verrucalvaceae</taxon>
        <taxon>Aphanomyces</taxon>
    </lineage>
</organism>
<dbReference type="VEuPathDB" id="FungiDB:H257_15664"/>
<dbReference type="OrthoDB" id="71572at2759"/>
<dbReference type="EMBL" id="KI913186">
    <property type="protein sequence ID" value="ETV68341.1"/>
    <property type="molecule type" value="Genomic_DNA"/>
</dbReference>
<accession>W4FN36</accession>
<evidence type="ECO:0000313" key="1">
    <source>
        <dbReference type="EMBL" id="ETV68341.1"/>
    </source>
</evidence>
<sequence length="63" mass="7090">MTRVVLDCHSICPPELVDTGLFCRKKDYGRGVGYPWKFGDGVSNSTGMFQRCEKDNGQDECEI</sequence>
<name>W4FN36_APHAT</name>
<proteinExistence type="predicted"/>
<reference evidence="1" key="1">
    <citation type="submission" date="2013-12" db="EMBL/GenBank/DDBJ databases">
        <title>The Genome Sequence of Aphanomyces astaci APO3.</title>
        <authorList>
            <consortium name="The Broad Institute Genomics Platform"/>
            <person name="Russ C."/>
            <person name="Tyler B."/>
            <person name="van West P."/>
            <person name="Dieguez-Uribeondo J."/>
            <person name="Young S.K."/>
            <person name="Zeng Q."/>
            <person name="Gargeya S."/>
            <person name="Fitzgerald M."/>
            <person name="Abouelleil A."/>
            <person name="Alvarado L."/>
            <person name="Chapman S.B."/>
            <person name="Gainer-Dewar J."/>
            <person name="Goldberg J."/>
            <person name="Griggs A."/>
            <person name="Gujja S."/>
            <person name="Hansen M."/>
            <person name="Howarth C."/>
            <person name="Imamovic A."/>
            <person name="Ireland A."/>
            <person name="Larimer J."/>
            <person name="McCowan C."/>
            <person name="Murphy C."/>
            <person name="Pearson M."/>
            <person name="Poon T.W."/>
            <person name="Priest M."/>
            <person name="Roberts A."/>
            <person name="Saif S."/>
            <person name="Shea T."/>
            <person name="Sykes S."/>
            <person name="Wortman J."/>
            <person name="Nusbaum C."/>
            <person name="Birren B."/>
        </authorList>
    </citation>
    <scope>NUCLEOTIDE SEQUENCE [LARGE SCALE GENOMIC DNA]</scope>
    <source>
        <strain evidence="1">APO3</strain>
    </source>
</reference>
<dbReference type="RefSeq" id="XP_009842136.1">
    <property type="nucleotide sequence ID" value="XM_009843834.1"/>
</dbReference>
<dbReference type="AlphaFoldDB" id="W4FN36"/>
<gene>
    <name evidence="1" type="ORF">H257_15664</name>
</gene>
<dbReference type="STRING" id="112090.W4FN36"/>